<sequence>MQPAEILSGDADLPMKVMQEEDRNGLVLRNFASEAVMAWAKEFCALGEPVADQLCYYEGYKAQAGETFEQQLKRQLVEDMKECGQALADDKVVKQGTEMARGSPAAVEQLLELLTRLMRLHQQCCGEEDLRWKVKIQINQNGACTKFHDDLVEVRLAMALTGDGTVLADNRQVDWDFYKSCEGVIPALQQKPDASAQEASVMVEEWNQRLCKEEFVLNAGDVAVMKGGKLTDHPCLHRAPYSAGEDTEPVRLLINVDRIPQDELQQFIDMDFGEGEEEEEVQEASEAPAEKETPDSSLLPVTVLSGFLGAGKTTLLTHVLQNQEGLRVAVVVNDMAEVNIDGMLVKGTKILQGQDKMVEMQNGCICCTLREDLIENVTKLAEEKRFDYLLIESTGISEPMPVATTFVHEHDGRKLLGSVARLDTLVTVVDAVNFLKDYQKTDTLQDRQLGAEKTDRRTIAQLLADQVECANLILLNKVDLVSESDAKHLEGVLKKLNPKAKVIRSTYSKVDLKQLLNTKSFDIEEAEQMPGWYQELQGNHVPETEEYGISSLVYREKRPFHPTRLDKLLNNGLDGILRSKGILYVAGVDRALVWHQAGAVLSIDQGAPWQHDVEELEPRQEVVFIGQDLEKNSLKQRLEKALLTEEEMQLGPVEWAKWPNTFRPRSGKDRRKRLAKAARVVQNKMKKQKTATEAAA</sequence>
<dbReference type="InterPro" id="IPR051927">
    <property type="entry name" value="Zn_Chap_cDPG_Synth"/>
</dbReference>
<feature type="region of interest" description="Disordered" evidence="6">
    <location>
        <begin position="275"/>
        <end position="295"/>
    </location>
</feature>
<evidence type="ECO:0000256" key="4">
    <source>
        <dbReference type="ARBA" id="ARBA00034320"/>
    </source>
</evidence>
<evidence type="ECO:0000259" key="7">
    <source>
        <dbReference type="SMART" id="SM00833"/>
    </source>
</evidence>
<evidence type="ECO:0000256" key="6">
    <source>
        <dbReference type="SAM" id="MobiDB-lite"/>
    </source>
</evidence>
<dbReference type="SMART" id="SM00833">
    <property type="entry name" value="CobW_C"/>
    <property type="match status" value="1"/>
</dbReference>
<evidence type="ECO:0000256" key="5">
    <source>
        <dbReference type="ARBA" id="ARBA00049117"/>
    </source>
</evidence>
<name>A0A9P1DHB3_9DINO</name>
<dbReference type="Gene3D" id="3.40.50.300">
    <property type="entry name" value="P-loop containing nucleotide triphosphate hydrolases"/>
    <property type="match status" value="1"/>
</dbReference>
<comment type="catalytic activity">
    <reaction evidence="5">
        <text>GTP + H2O = GDP + phosphate + H(+)</text>
        <dbReference type="Rhea" id="RHEA:19669"/>
        <dbReference type="ChEBI" id="CHEBI:15377"/>
        <dbReference type="ChEBI" id="CHEBI:15378"/>
        <dbReference type="ChEBI" id="CHEBI:37565"/>
        <dbReference type="ChEBI" id="CHEBI:43474"/>
        <dbReference type="ChEBI" id="CHEBI:58189"/>
    </reaction>
    <physiologicalReaction direction="left-to-right" evidence="5">
        <dbReference type="Rhea" id="RHEA:19670"/>
    </physiologicalReaction>
</comment>
<keyword evidence="3" id="KW-0143">Chaperone</keyword>
<keyword evidence="1" id="KW-0547">Nucleotide-binding</keyword>
<dbReference type="GO" id="GO:0016787">
    <property type="term" value="F:hydrolase activity"/>
    <property type="evidence" value="ECO:0007669"/>
    <property type="project" value="UniProtKB-KW"/>
</dbReference>
<accession>A0A9P1DHB3</accession>
<dbReference type="SUPFAM" id="SSF52540">
    <property type="entry name" value="P-loop containing nucleoside triphosphate hydrolases"/>
    <property type="match status" value="1"/>
</dbReference>
<dbReference type="Pfam" id="PF07683">
    <property type="entry name" value="CobW_C"/>
    <property type="match status" value="1"/>
</dbReference>
<evidence type="ECO:0000256" key="2">
    <source>
        <dbReference type="ARBA" id="ARBA00022801"/>
    </source>
</evidence>
<dbReference type="InterPro" id="IPR036627">
    <property type="entry name" value="CobW-likC_sf"/>
</dbReference>
<feature type="domain" description="CobW C-terminal" evidence="7">
    <location>
        <begin position="549"/>
        <end position="642"/>
    </location>
</feature>
<comment type="caution">
    <text evidence="8">The sequence shown here is derived from an EMBL/GenBank/DDBJ whole genome shotgun (WGS) entry which is preliminary data.</text>
</comment>
<dbReference type="InterPro" id="IPR011629">
    <property type="entry name" value="CobW-like_C"/>
</dbReference>
<keyword evidence="2" id="KW-0378">Hydrolase</keyword>
<dbReference type="InterPro" id="IPR003495">
    <property type="entry name" value="CobW/HypB/UreG_nucleotide-bd"/>
</dbReference>
<dbReference type="AlphaFoldDB" id="A0A9P1DHB3"/>
<gene>
    <name evidence="8" type="ORF">C1SCF055_LOCUS35444</name>
</gene>
<evidence type="ECO:0000313" key="11">
    <source>
        <dbReference type="Proteomes" id="UP001152797"/>
    </source>
</evidence>
<reference evidence="8" key="1">
    <citation type="submission" date="2022-10" db="EMBL/GenBank/DDBJ databases">
        <authorList>
            <person name="Chen Y."/>
            <person name="Dougan E. K."/>
            <person name="Chan C."/>
            <person name="Rhodes N."/>
            <person name="Thang M."/>
        </authorList>
    </citation>
    <scope>NUCLEOTIDE SEQUENCE</scope>
</reference>
<evidence type="ECO:0000313" key="9">
    <source>
        <dbReference type="EMBL" id="CAL1163523.1"/>
    </source>
</evidence>
<dbReference type="Pfam" id="PF02492">
    <property type="entry name" value="cobW"/>
    <property type="match status" value="1"/>
</dbReference>
<evidence type="ECO:0000313" key="8">
    <source>
        <dbReference type="EMBL" id="CAI4010148.1"/>
    </source>
</evidence>
<dbReference type="EMBL" id="CAMXCT010004724">
    <property type="protein sequence ID" value="CAI4010148.1"/>
    <property type="molecule type" value="Genomic_DNA"/>
</dbReference>
<dbReference type="CDD" id="cd03112">
    <property type="entry name" value="CobW-like"/>
    <property type="match status" value="1"/>
</dbReference>
<dbReference type="GO" id="GO:0000166">
    <property type="term" value="F:nucleotide binding"/>
    <property type="evidence" value="ECO:0007669"/>
    <property type="project" value="UniProtKB-KW"/>
</dbReference>
<dbReference type="Gene3D" id="3.30.1220.10">
    <property type="entry name" value="CobW-like, C-terminal domain"/>
    <property type="match status" value="1"/>
</dbReference>
<organism evidence="8">
    <name type="scientific">Cladocopium goreaui</name>
    <dbReference type="NCBI Taxonomy" id="2562237"/>
    <lineage>
        <taxon>Eukaryota</taxon>
        <taxon>Sar</taxon>
        <taxon>Alveolata</taxon>
        <taxon>Dinophyceae</taxon>
        <taxon>Suessiales</taxon>
        <taxon>Symbiodiniaceae</taxon>
        <taxon>Cladocopium</taxon>
    </lineage>
</organism>
<dbReference type="Pfam" id="PF08856">
    <property type="entry name" value="DUF1826"/>
    <property type="match status" value="1"/>
</dbReference>
<protein>
    <submittedName>
        <fullName evidence="10">Metal chaperone YciC</fullName>
    </submittedName>
</protein>
<dbReference type="InterPro" id="IPR027417">
    <property type="entry name" value="P-loop_NTPase"/>
</dbReference>
<dbReference type="EMBL" id="CAMXCT020004724">
    <property type="protein sequence ID" value="CAL1163523.1"/>
    <property type="molecule type" value="Genomic_DNA"/>
</dbReference>
<keyword evidence="11" id="KW-1185">Reference proteome</keyword>
<dbReference type="Proteomes" id="UP001152797">
    <property type="component" value="Unassembled WGS sequence"/>
</dbReference>
<dbReference type="InterPro" id="IPR014955">
    <property type="entry name" value="DUF1826"/>
</dbReference>
<evidence type="ECO:0000313" key="10">
    <source>
        <dbReference type="EMBL" id="CAL4797460.1"/>
    </source>
</evidence>
<evidence type="ECO:0000256" key="1">
    <source>
        <dbReference type="ARBA" id="ARBA00022741"/>
    </source>
</evidence>
<comment type="similarity">
    <text evidence="4">Belongs to the SIMIBI class G3E GTPase family. ZNG1 subfamily.</text>
</comment>
<dbReference type="OrthoDB" id="272672at2759"/>
<reference evidence="9" key="2">
    <citation type="submission" date="2024-04" db="EMBL/GenBank/DDBJ databases">
        <authorList>
            <person name="Chen Y."/>
            <person name="Shah S."/>
            <person name="Dougan E. K."/>
            <person name="Thang M."/>
            <person name="Chan C."/>
        </authorList>
    </citation>
    <scope>NUCLEOTIDE SEQUENCE [LARGE SCALE GENOMIC DNA]</scope>
</reference>
<evidence type="ECO:0000256" key="3">
    <source>
        <dbReference type="ARBA" id="ARBA00023186"/>
    </source>
</evidence>
<dbReference type="PANTHER" id="PTHR43603">
    <property type="entry name" value="COBW DOMAIN-CONTAINING PROTEIN DDB_G0274527"/>
    <property type="match status" value="1"/>
</dbReference>
<dbReference type="EMBL" id="CAMXCT030004724">
    <property type="protein sequence ID" value="CAL4797460.1"/>
    <property type="molecule type" value="Genomic_DNA"/>
</dbReference>
<proteinExistence type="inferred from homology"/>
<dbReference type="PANTHER" id="PTHR43603:SF1">
    <property type="entry name" value="ZINC-REGULATED GTPASE METALLOPROTEIN ACTIVATOR 1"/>
    <property type="match status" value="1"/>
</dbReference>